<dbReference type="EMBL" id="JBHFFA010000003">
    <property type="protein sequence ID" value="KAL2635673.1"/>
    <property type="molecule type" value="Genomic_DNA"/>
</dbReference>
<organism evidence="1 2">
    <name type="scientific">Riccia fluitans</name>
    <dbReference type="NCBI Taxonomy" id="41844"/>
    <lineage>
        <taxon>Eukaryota</taxon>
        <taxon>Viridiplantae</taxon>
        <taxon>Streptophyta</taxon>
        <taxon>Embryophyta</taxon>
        <taxon>Marchantiophyta</taxon>
        <taxon>Marchantiopsida</taxon>
        <taxon>Marchantiidae</taxon>
        <taxon>Marchantiales</taxon>
        <taxon>Ricciaceae</taxon>
        <taxon>Riccia</taxon>
    </lineage>
</organism>
<dbReference type="AlphaFoldDB" id="A0ABD1YY13"/>
<protein>
    <submittedName>
        <fullName evidence="1">Uncharacterized protein</fullName>
    </submittedName>
</protein>
<gene>
    <name evidence="1" type="ORF">R1flu_007152</name>
</gene>
<keyword evidence="2" id="KW-1185">Reference proteome</keyword>
<evidence type="ECO:0000313" key="2">
    <source>
        <dbReference type="Proteomes" id="UP001605036"/>
    </source>
</evidence>
<accession>A0ABD1YY13</accession>
<dbReference type="Proteomes" id="UP001605036">
    <property type="component" value="Unassembled WGS sequence"/>
</dbReference>
<name>A0ABD1YY13_9MARC</name>
<evidence type="ECO:0000313" key="1">
    <source>
        <dbReference type="EMBL" id="KAL2635673.1"/>
    </source>
</evidence>
<proteinExistence type="predicted"/>
<sequence>MQPTQEEVQIMTPERSLGSGLFLDTLFSIKKGRQGQDEKEEGEKYSRNDVLDEVVGKLVWSHAQYREEESVSGVRPVEDYHRGRTGEVKEAEESLERVGSKKVQSFLVLNDVKHGGSESSRK</sequence>
<comment type="caution">
    <text evidence="1">The sequence shown here is derived from an EMBL/GenBank/DDBJ whole genome shotgun (WGS) entry which is preliminary data.</text>
</comment>
<reference evidence="1 2" key="1">
    <citation type="submission" date="2024-09" db="EMBL/GenBank/DDBJ databases">
        <title>Chromosome-scale assembly of Riccia fluitans.</title>
        <authorList>
            <person name="Paukszto L."/>
            <person name="Sawicki J."/>
            <person name="Karawczyk K."/>
            <person name="Piernik-Szablinska J."/>
            <person name="Szczecinska M."/>
            <person name="Mazdziarz M."/>
        </authorList>
    </citation>
    <scope>NUCLEOTIDE SEQUENCE [LARGE SCALE GENOMIC DNA]</scope>
    <source>
        <strain evidence="1">Rf_01</strain>
        <tissue evidence="1">Aerial parts of the thallus</tissue>
    </source>
</reference>